<dbReference type="GO" id="GO:0005884">
    <property type="term" value="C:actin filament"/>
    <property type="evidence" value="ECO:0007669"/>
    <property type="project" value="TreeGrafter"/>
</dbReference>
<evidence type="ECO:0000256" key="1">
    <source>
        <dbReference type="SAM" id="MobiDB-lite"/>
    </source>
</evidence>
<dbReference type="GO" id="GO:0051015">
    <property type="term" value="F:actin filament binding"/>
    <property type="evidence" value="ECO:0007669"/>
    <property type="project" value="TreeGrafter"/>
</dbReference>
<dbReference type="SUPFAM" id="SSF47576">
    <property type="entry name" value="Calponin-homology domain, CH-domain"/>
    <property type="match status" value="1"/>
</dbReference>
<dbReference type="PANTHER" id="PTHR46756:SF18">
    <property type="entry name" value="GAS2-LIKE PROTEIN PICKLED EGGS"/>
    <property type="match status" value="1"/>
</dbReference>
<dbReference type="PANTHER" id="PTHR46756">
    <property type="entry name" value="TRANSGELIN"/>
    <property type="match status" value="1"/>
</dbReference>
<feature type="region of interest" description="Disordered" evidence="1">
    <location>
        <begin position="126"/>
        <end position="157"/>
    </location>
</feature>
<dbReference type="EMBL" id="JRKL02000860">
    <property type="protein sequence ID" value="KAF3967726.1"/>
    <property type="molecule type" value="Genomic_DNA"/>
</dbReference>
<evidence type="ECO:0000313" key="3">
    <source>
        <dbReference type="Proteomes" id="UP000737018"/>
    </source>
</evidence>
<dbReference type="OrthoDB" id="21595at2759"/>
<organism evidence="2 3">
    <name type="scientific">Castanea mollissima</name>
    <name type="common">Chinese chestnut</name>
    <dbReference type="NCBI Taxonomy" id="60419"/>
    <lineage>
        <taxon>Eukaryota</taxon>
        <taxon>Viridiplantae</taxon>
        <taxon>Streptophyta</taxon>
        <taxon>Embryophyta</taxon>
        <taxon>Tracheophyta</taxon>
        <taxon>Spermatophyta</taxon>
        <taxon>Magnoliopsida</taxon>
        <taxon>eudicotyledons</taxon>
        <taxon>Gunneridae</taxon>
        <taxon>Pentapetalae</taxon>
        <taxon>rosids</taxon>
        <taxon>fabids</taxon>
        <taxon>Fagales</taxon>
        <taxon>Fagaceae</taxon>
        <taxon>Castanea</taxon>
    </lineage>
</organism>
<accession>A0A8J4RSR9</accession>
<reference evidence="2" key="1">
    <citation type="submission" date="2020-03" db="EMBL/GenBank/DDBJ databases">
        <title>Castanea mollissima Vanexum genome sequencing.</title>
        <authorList>
            <person name="Staton M."/>
        </authorList>
    </citation>
    <scope>NUCLEOTIDE SEQUENCE</scope>
    <source>
        <tissue evidence="2">Leaf</tissue>
    </source>
</reference>
<sequence>MAWEVLQIRLEEQMAVSDLLADGELLFEVSKVVWKMLLTNHRELRHICKILGLTGIDLFSSSDVVEKRDTRKVCMCIRSFSRKARSKHLSVPDFDVVTYTVAMPTDMVGCIRRSWELPKFSVLNSASENNNKDSREKFRQKNTIANSGRNYDMHSEDADGTEINHMVDIQNQEKIDYSQCQLESPCTTK</sequence>
<dbReference type="GO" id="GO:0008093">
    <property type="term" value="F:cytoskeletal anchor activity"/>
    <property type="evidence" value="ECO:0007669"/>
    <property type="project" value="TreeGrafter"/>
</dbReference>
<dbReference type="Proteomes" id="UP000737018">
    <property type="component" value="Unassembled WGS sequence"/>
</dbReference>
<feature type="compositionally biased region" description="Basic and acidic residues" evidence="1">
    <location>
        <begin position="130"/>
        <end position="139"/>
    </location>
</feature>
<keyword evidence="3" id="KW-1185">Reference proteome</keyword>
<gene>
    <name evidence="2" type="ORF">CMV_008298</name>
</gene>
<proteinExistence type="predicted"/>
<dbReference type="InterPro" id="IPR036872">
    <property type="entry name" value="CH_dom_sf"/>
</dbReference>
<evidence type="ECO:0000313" key="2">
    <source>
        <dbReference type="EMBL" id="KAF3967726.1"/>
    </source>
</evidence>
<comment type="caution">
    <text evidence="2">The sequence shown here is derived from an EMBL/GenBank/DDBJ whole genome shotgun (WGS) entry which is preliminary data.</text>
</comment>
<protein>
    <submittedName>
        <fullName evidence="2">Uncharacterized protein</fullName>
    </submittedName>
</protein>
<dbReference type="Gene3D" id="1.10.418.10">
    <property type="entry name" value="Calponin-like domain"/>
    <property type="match status" value="1"/>
</dbReference>
<dbReference type="GO" id="GO:0051764">
    <property type="term" value="P:actin crosslink formation"/>
    <property type="evidence" value="ECO:0007669"/>
    <property type="project" value="TreeGrafter"/>
</dbReference>
<dbReference type="AlphaFoldDB" id="A0A8J4RSR9"/>
<name>A0A8J4RSR9_9ROSI</name>